<proteinExistence type="predicted"/>
<reference evidence="20 21" key="1">
    <citation type="submission" date="2018-07" db="EMBL/GenBank/DDBJ databases">
        <title>Genome sequencing of Moraxellaceae gen. HYN0046.</title>
        <authorList>
            <person name="Kim M."/>
            <person name="Yi H."/>
        </authorList>
    </citation>
    <scope>NUCLEOTIDE SEQUENCE [LARGE SCALE GENOMIC DNA]</scope>
    <source>
        <strain evidence="20 21">HYN0046</strain>
    </source>
</reference>
<keyword evidence="21" id="KW-1185">Reference proteome</keyword>
<evidence type="ECO:0000256" key="5">
    <source>
        <dbReference type="ARBA" id="ARBA00022448"/>
    </source>
</evidence>
<accession>A0A345P839</accession>
<dbReference type="InterPro" id="IPR021766">
    <property type="entry name" value="PhoR_N"/>
</dbReference>
<dbReference type="InterPro" id="IPR000014">
    <property type="entry name" value="PAS"/>
</dbReference>
<feature type="domain" description="Histidine kinase" evidence="19">
    <location>
        <begin position="216"/>
        <end position="432"/>
    </location>
</feature>
<keyword evidence="8" id="KW-0592">Phosphate transport</keyword>
<dbReference type="EMBL" id="CP031222">
    <property type="protein sequence ID" value="AXI03448.1"/>
    <property type="molecule type" value="Genomic_DNA"/>
</dbReference>
<evidence type="ECO:0000256" key="1">
    <source>
        <dbReference type="ARBA" id="ARBA00000085"/>
    </source>
</evidence>
<evidence type="ECO:0000256" key="16">
    <source>
        <dbReference type="ARBA" id="ARBA00023136"/>
    </source>
</evidence>
<dbReference type="Pfam" id="PF02518">
    <property type="entry name" value="HATPase_c"/>
    <property type="match status" value="1"/>
</dbReference>
<sequence length="435" mass="50517">MSNSTTSLLDFVYQDLLRLIGLVLIFFCIGWVVGMPWLAVLLALFLFLLLQWYSLYRLYRWMQHTPDQEPPELGGVWSALLYNITRIQISEHRSRKNLLGVISRAQTSVAALEEAVVLIDASSLIEWWNPAAEKILGLKSGDQGRNILNFCRAPEFVSYYQQGNYSQEIKLKSWINEERYFQCKLTRFGQNDRLLVAYDVTRLHNLELMRKDFVDNVSHELRTPLTVLSGYLETYMDQDDLNPRWRRGFEQMRQQTTRMTNIVKDLLLLSRLENSSAQTERKVIDMPYLLNKIFDDAQAYNAEFKHELNLEIESFRSILGAEQELTSAFTNLITNAIKYTPKGGIIRVRWFDDGDDCCFSVTDNGIGIESHHINRLTERFYRVDSDRSRDTGGTGLGLAIVKHVMLQHEGRLEISSKREQGSTFLCRFPKERLVE</sequence>
<keyword evidence="11" id="KW-0547">Nucleotide-binding</keyword>
<keyword evidence="7" id="KW-0597">Phosphoprotein</keyword>
<keyword evidence="16 18" id="KW-0472">Membrane</keyword>
<dbReference type="PRINTS" id="PR00344">
    <property type="entry name" value="BCTRLSENSOR"/>
</dbReference>
<dbReference type="PROSITE" id="PS50109">
    <property type="entry name" value="HIS_KIN"/>
    <property type="match status" value="1"/>
</dbReference>
<dbReference type="SUPFAM" id="SSF55874">
    <property type="entry name" value="ATPase domain of HSP90 chaperone/DNA topoisomerase II/histidine kinase"/>
    <property type="match status" value="1"/>
</dbReference>
<dbReference type="FunFam" id="1.10.287.130:FF:000001">
    <property type="entry name" value="Two-component sensor histidine kinase"/>
    <property type="match status" value="1"/>
</dbReference>
<evidence type="ECO:0000256" key="13">
    <source>
        <dbReference type="ARBA" id="ARBA00022840"/>
    </source>
</evidence>
<dbReference type="GO" id="GO:0004721">
    <property type="term" value="F:phosphoprotein phosphatase activity"/>
    <property type="evidence" value="ECO:0007669"/>
    <property type="project" value="InterPro"/>
</dbReference>
<evidence type="ECO:0000256" key="15">
    <source>
        <dbReference type="ARBA" id="ARBA00023012"/>
    </source>
</evidence>
<evidence type="ECO:0000256" key="11">
    <source>
        <dbReference type="ARBA" id="ARBA00022741"/>
    </source>
</evidence>
<evidence type="ECO:0000256" key="8">
    <source>
        <dbReference type="ARBA" id="ARBA00022592"/>
    </source>
</evidence>
<dbReference type="InterPro" id="IPR005467">
    <property type="entry name" value="His_kinase_dom"/>
</dbReference>
<dbReference type="GO" id="GO:0006817">
    <property type="term" value="P:phosphate ion transport"/>
    <property type="evidence" value="ECO:0007669"/>
    <property type="project" value="UniProtKB-KW"/>
</dbReference>
<evidence type="ECO:0000256" key="6">
    <source>
        <dbReference type="ARBA" id="ARBA00022475"/>
    </source>
</evidence>
<dbReference type="InterPro" id="IPR014310">
    <property type="entry name" value="Sig_transdc_His_kinase_PhoR"/>
</dbReference>
<keyword evidence="5" id="KW-0813">Transport</keyword>
<dbReference type="AlphaFoldDB" id="A0A345P839"/>
<evidence type="ECO:0000259" key="19">
    <source>
        <dbReference type="PROSITE" id="PS50109"/>
    </source>
</evidence>
<dbReference type="PANTHER" id="PTHR45453:SF1">
    <property type="entry name" value="PHOSPHATE REGULON SENSOR PROTEIN PHOR"/>
    <property type="match status" value="1"/>
</dbReference>
<evidence type="ECO:0000256" key="18">
    <source>
        <dbReference type="SAM" id="Phobius"/>
    </source>
</evidence>
<evidence type="ECO:0000256" key="3">
    <source>
        <dbReference type="ARBA" id="ARBA00012438"/>
    </source>
</evidence>
<evidence type="ECO:0000256" key="12">
    <source>
        <dbReference type="ARBA" id="ARBA00022777"/>
    </source>
</evidence>
<dbReference type="GO" id="GO:0000155">
    <property type="term" value="F:phosphorelay sensor kinase activity"/>
    <property type="evidence" value="ECO:0007669"/>
    <property type="project" value="InterPro"/>
</dbReference>
<dbReference type="Gene3D" id="3.30.565.10">
    <property type="entry name" value="Histidine kinase-like ATPase, C-terminal domain"/>
    <property type="match status" value="1"/>
</dbReference>
<dbReference type="PANTHER" id="PTHR45453">
    <property type="entry name" value="PHOSPHATE REGULON SENSOR PROTEIN PHOR"/>
    <property type="match status" value="1"/>
</dbReference>
<evidence type="ECO:0000256" key="4">
    <source>
        <dbReference type="ARBA" id="ARBA00019665"/>
    </source>
</evidence>
<dbReference type="InterPro" id="IPR036097">
    <property type="entry name" value="HisK_dim/P_sf"/>
</dbReference>
<dbReference type="FunFam" id="3.30.565.10:FF:000032">
    <property type="entry name" value="Phosphate regulon sensor histidine kinase PhoR"/>
    <property type="match status" value="1"/>
</dbReference>
<dbReference type="EC" id="2.7.13.3" evidence="3"/>
<dbReference type="KEGG" id="mbah:HYN46_11720"/>
<dbReference type="Proteomes" id="UP000253940">
    <property type="component" value="Chromosome"/>
</dbReference>
<dbReference type="InterPro" id="IPR035965">
    <property type="entry name" value="PAS-like_dom_sf"/>
</dbReference>
<name>A0A345P839_9GAMM</name>
<organism evidence="20 21">
    <name type="scientific">Aquirhabdus parva</name>
    <dbReference type="NCBI Taxonomy" id="2283318"/>
    <lineage>
        <taxon>Bacteria</taxon>
        <taxon>Pseudomonadati</taxon>
        <taxon>Pseudomonadota</taxon>
        <taxon>Gammaproteobacteria</taxon>
        <taxon>Moraxellales</taxon>
        <taxon>Moraxellaceae</taxon>
        <taxon>Aquirhabdus</taxon>
    </lineage>
</organism>
<dbReference type="InterPro" id="IPR004358">
    <property type="entry name" value="Sig_transdc_His_kin-like_C"/>
</dbReference>
<dbReference type="NCBIfam" id="TIGR02966">
    <property type="entry name" value="phoR_proteo"/>
    <property type="match status" value="1"/>
</dbReference>
<evidence type="ECO:0000256" key="9">
    <source>
        <dbReference type="ARBA" id="ARBA00022679"/>
    </source>
</evidence>
<keyword evidence="14 18" id="KW-1133">Transmembrane helix</keyword>
<evidence type="ECO:0000256" key="14">
    <source>
        <dbReference type="ARBA" id="ARBA00022989"/>
    </source>
</evidence>
<dbReference type="OrthoDB" id="9813151at2"/>
<evidence type="ECO:0000256" key="7">
    <source>
        <dbReference type="ARBA" id="ARBA00022553"/>
    </source>
</evidence>
<keyword evidence="13" id="KW-0067">ATP-binding</keyword>
<dbReference type="GO" id="GO:0005886">
    <property type="term" value="C:plasma membrane"/>
    <property type="evidence" value="ECO:0007669"/>
    <property type="project" value="UniProtKB-SubCell"/>
</dbReference>
<dbReference type="GO" id="GO:0005524">
    <property type="term" value="F:ATP binding"/>
    <property type="evidence" value="ECO:0007669"/>
    <property type="project" value="UniProtKB-KW"/>
</dbReference>
<dbReference type="CDD" id="cd00082">
    <property type="entry name" value="HisKA"/>
    <property type="match status" value="1"/>
</dbReference>
<dbReference type="InterPro" id="IPR003661">
    <property type="entry name" value="HisK_dim/P_dom"/>
</dbReference>
<dbReference type="SUPFAM" id="SSF55785">
    <property type="entry name" value="PYP-like sensor domain (PAS domain)"/>
    <property type="match status" value="1"/>
</dbReference>
<keyword evidence="9" id="KW-0808">Transferase</keyword>
<keyword evidence="15" id="KW-0902">Two-component regulatory system</keyword>
<comment type="function">
    <text evidence="17">Member of the two-component regulatory system PhoR/PhoB involved in the phosphate regulon genes expression. PhoR may function as a membrane-associated protein kinase that phosphorylates PhoB in response to environmental signals.</text>
</comment>
<dbReference type="SMART" id="SM00388">
    <property type="entry name" value="HisKA"/>
    <property type="match status" value="1"/>
</dbReference>
<keyword evidence="10 18" id="KW-0812">Transmembrane</keyword>
<dbReference type="Pfam" id="PF00512">
    <property type="entry name" value="HisKA"/>
    <property type="match status" value="1"/>
</dbReference>
<dbReference type="GO" id="GO:0016036">
    <property type="term" value="P:cellular response to phosphate starvation"/>
    <property type="evidence" value="ECO:0007669"/>
    <property type="project" value="TreeGrafter"/>
</dbReference>
<evidence type="ECO:0000256" key="10">
    <source>
        <dbReference type="ARBA" id="ARBA00022692"/>
    </source>
</evidence>
<comment type="catalytic activity">
    <reaction evidence="1">
        <text>ATP + protein L-histidine = ADP + protein N-phospho-L-histidine.</text>
        <dbReference type="EC" id="2.7.13.3"/>
    </reaction>
</comment>
<dbReference type="InterPro" id="IPR036890">
    <property type="entry name" value="HATPase_C_sf"/>
</dbReference>
<evidence type="ECO:0000313" key="21">
    <source>
        <dbReference type="Proteomes" id="UP000253940"/>
    </source>
</evidence>
<comment type="subcellular location">
    <subcellularLocation>
        <location evidence="2">Cell membrane</location>
    </subcellularLocation>
</comment>
<dbReference type="RefSeq" id="WP_114899556.1">
    <property type="nucleotide sequence ID" value="NZ_CP031222.1"/>
</dbReference>
<dbReference type="Pfam" id="PF11808">
    <property type="entry name" value="PhoR"/>
    <property type="match status" value="1"/>
</dbReference>
<dbReference type="InterPro" id="IPR050351">
    <property type="entry name" value="BphY/WalK/GraS-like"/>
</dbReference>
<feature type="transmembrane region" description="Helical" evidence="18">
    <location>
        <begin position="20"/>
        <end position="53"/>
    </location>
</feature>
<dbReference type="SMART" id="SM00387">
    <property type="entry name" value="HATPase_c"/>
    <property type="match status" value="1"/>
</dbReference>
<dbReference type="CDD" id="cd00130">
    <property type="entry name" value="PAS"/>
    <property type="match status" value="1"/>
</dbReference>
<keyword evidence="12 20" id="KW-0418">Kinase</keyword>
<evidence type="ECO:0000313" key="20">
    <source>
        <dbReference type="EMBL" id="AXI03448.1"/>
    </source>
</evidence>
<dbReference type="InterPro" id="IPR003594">
    <property type="entry name" value="HATPase_dom"/>
</dbReference>
<keyword evidence="6" id="KW-1003">Cell membrane</keyword>
<protein>
    <recommendedName>
        <fullName evidence="4">Phosphate regulon sensor protein PhoR</fullName>
        <ecNumber evidence="3">2.7.13.3</ecNumber>
    </recommendedName>
</protein>
<dbReference type="Gene3D" id="1.10.287.130">
    <property type="match status" value="1"/>
</dbReference>
<dbReference type="SUPFAM" id="SSF47384">
    <property type="entry name" value="Homodimeric domain of signal transducing histidine kinase"/>
    <property type="match status" value="1"/>
</dbReference>
<dbReference type="Gene3D" id="3.30.450.20">
    <property type="entry name" value="PAS domain"/>
    <property type="match status" value="1"/>
</dbReference>
<evidence type="ECO:0000256" key="17">
    <source>
        <dbReference type="ARBA" id="ARBA00025207"/>
    </source>
</evidence>
<gene>
    <name evidence="20" type="primary">phoR</name>
    <name evidence="20" type="ORF">HYN46_11720</name>
</gene>
<evidence type="ECO:0000256" key="2">
    <source>
        <dbReference type="ARBA" id="ARBA00004236"/>
    </source>
</evidence>